<dbReference type="Proteomes" id="UP000001593">
    <property type="component" value="Unassembled WGS sequence"/>
</dbReference>
<evidence type="ECO:0000256" key="7">
    <source>
        <dbReference type="PROSITE-ProRule" id="PRU00461"/>
    </source>
</evidence>
<dbReference type="eggNOG" id="KOG1215">
    <property type="taxonomic scope" value="Eukaryota"/>
</dbReference>
<evidence type="ECO:0000313" key="10">
    <source>
        <dbReference type="Proteomes" id="UP000001593"/>
    </source>
</evidence>
<dbReference type="InterPro" id="IPR000033">
    <property type="entry name" value="LDLR_classB_rpt"/>
</dbReference>
<dbReference type="HOGENOM" id="CLU_620534_0_0_1"/>
<feature type="repeat" description="LDL-receptor class B" evidence="7">
    <location>
        <begin position="183"/>
        <end position="225"/>
    </location>
</feature>
<dbReference type="PhylomeDB" id="A7RGA9"/>
<dbReference type="InterPro" id="IPR011042">
    <property type="entry name" value="6-blade_b-propeller_TolB-like"/>
</dbReference>
<dbReference type="PROSITE" id="PS51120">
    <property type="entry name" value="LDLRB"/>
    <property type="match status" value="4"/>
</dbReference>
<dbReference type="Gene3D" id="2.120.10.30">
    <property type="entry name" value="TolB, C-terminal domain"/>
    <property type="match status" value="2"/>
</dbReference>
<keyword evidence="4" id="KW-0677">Repeat</keyword>
<sequence length="442" mass="49251">SFVYTRRRVYWIDAKLDHIVSCEYDGSSKRIVLSGSRQINHPFAMTLFEDYLYWTDWQNKHVLRVSKLHGENVTLLSAGVSKPMDIHACYFHLLGNNLCGWKNGGCSQLCLVTGKNTRRCTCIIGYRLIGDGRTCEGINSFLLYTTAKEIRALSTTPGDTTAVHPPITGLNGASFLDFDSAGRWIYYSDERARVIRRVHVDGTGVQDIIATGLRRPQGIAVDWVGRNLFWCDAITDLIEVSRLNGSHRKVLISTGVSDPKSLAVYPSMGLLFWSDWGTPARIERASMDGSRRSTLISGPTVRKPTGLTLDYLHGSLYWVDSKKNSIWRINSSLLDGTDRKIIVSAPGITLRSIAVFGEFLYWTDPSTSNIKRVSKFNGGDTVQWKFATTGSSSMRVFAREAQDCTVNPCVLNGGCTHTCTVLDGKPVCSCPQGYRLENPYRC</sequence>
<feature type="non-terminal residue" evidence="9">
    <location>
        <position position="1"/>
    </location>
</feature>
<feature type="repeat" description="LDL-receptor class B" evidence="7">
    <location>
        <begin position="269"/>
        <end position="313"/>
    </location>
</feature>
<dbReference type="SMART" id="SM00181">
    <property type="entry name" value="EGF"/>
    <property type="match status" value="2"/>
</dbReference>
<dbReference type="Pfam" id="PF14670">
    <property type="entry name" value="FXa_inhibition"/>
    <property type="match status" value="1"/>
</dbReference>
<evidence type="ECO:0000256" key="4">
    <source>
        <dbReference type="ARBA" id="ARBA00022737"/>
    </source>
</evidence>
<evidence type="ECO:0000256" key="1">
    <source>
        <dbReference type="ARBA" id="ARBA00006373"/>
    </source>
</evidence>
<feature type="domain" description="EGF-like" evidence="8">
    <location>
        <begin position="408"/>
        <end position="442"/>
    </location>
</feature>
<dbReference type="InParanoid" id="A7RGA9"/>
<comment type="similarity">
    <text evidence="1">Belongs to the EGF domain peptide family.</text>
</comment>
<dbReference type="SMART" id="SM00135">
    <property type="entry name" value="LY"/>
    <property type="match status" value="6"/>
</dbReference>
<dbReference type="InterPro" id="IPR000742">
    <property type="entry name" value="EGF"/>
</dbReference>
<gene>
    <name evidence="9" type="ORF">NEMVEDRAFT_v1g32389</name>
</gene>
<dbReference type="PANTHER" id="PTHR46513:SF41">
    <property type="entry name" value="LOW-DENSITY LIPOPROTEIN RECEPTOR-RELATED PROTEIN"/>
    <property type="match status" value="1"/>
</dbReference>
<keyword evidence="10" id="KW-1185">Reference proteome</keyword>
<feature type="repeat" description="LDL-receptor class B" evidence="7">
    <location>
        <begin position="226"/>
        <end position="268"/>
    </location>
</feature>
<feature type="non-terminal residue" evidence="9">
    <location>
        <position position="442"/>
    </location>
</feature>
<proteinExistence type="inferred from homology"/>
<evidence type="ECO:0000259" key="8">
    <source>
        <dbReference type="SMART" id="SM00181"/>
    </source>
</evidence>
<evidence type="ECO:0000256" key="6">
    <source>
        <dbReference type="ARBA" id="ARBA00023180"/>
    </source>
</evidence>
<dbReference type="STRING" id="45351.A7RGA9"/>
<keyword evidence="2" id="KW-0245">EGF-like domain</keyword>
<keyword evidence="3" id="KW-0732">Signal</keyword>
<dbReference type="AlphaFoldDB" id="A7RGA9"/>
<dbReference type="FunFam" id="2.120.10.30:FF:000241">
    <property type="entry name" value="Low-density lipoprotein receptor-related protein 6"/>
    <property type="match status" value="1"/>
</dbReference>
<dbReference type="SUPFAM" id="SSF63825">
    <property type="entry name" value="YWTD domain"/>
    <property type="match status" value="2"/>
</dbReference>
<dbReference type="Pfam" id="PF00058">
    <property type="entry name" value="Ldl_recept_b"/>
    <property type="match status" value="3"/>
</dbReference>
<dbReference type="PANTHER" id="PTHR46513">
    <property type="entry name" value="VITELLOGENIN RECEPTOR-LIKE PROTEIN-RELATED-RELATED"/>
    <property type="match status" value="1"/>
</dbReference>
<protein>
    <recommendedName>
        <fullName evidence="8">EGF-like domain-containing protein</fullName>
    </recommendedName>
</protein>
<dbReference type="SUPFAM" id="SSF57196">
    <property type="entry name" value="EGF/Laminin"/>
    <property type="match status" value="1"/>
</dbReference>
<accession>A7RGA9</accession>
<evidence type="ECO:0000313" key="9">
    <source>
        <dbReference type="EMBL" id="EDO49497.1"/>
    </source>
</evidence>
<dbReference type="EMBL" id="DS469509">
    <property type="protein sequence ID" value="EDO49497.1"/>
    <property type="molecule type" value="Genomic_DNA"/>
</dbReference>
<evidence type="ECO:0000256" key="2">
    <source>
        <dbReference type="ARBA" id="ARBA00022536"/>
    </source>
</evidence>
<feature type="repeat" description="LDL-receptor class B" evidence="7">
    <location>
        <begin position="7"/>
        <end position="51"/>
    </location>
</feature>
<keyword evidence="5" id="KW-1015">Disulfide bond</keyword>
<evidence type="ECO:0000256" key="3">
    <source>
        <dbReference type="ARBA" id="ARBA00022729"/>
    </source>
</evidence>
<keyword evidence="6" id="KW-0325">Glycoprotein</keyword>
<evidence type="ECO:0000256" key="5">
    <source>
        <dbReference type="ARBA" id="ARBA00023157"/>
    </source>
</evidence>
<dbReference type="CDD" id="cd00054">
    <property type="entry name" value="EGF_CA"/>
    <property type="match status" value="1"/>
</dbReference>
<reference evidence="9 10" key="1">
    <citation type="journal article" date="2007" name="Science">
        <title>Sea anemone genome reveals ancestral eumetazoan gene repertoire and genomic organization.</title>
        <authorList>
            <person name="Putnam N.H."/>
            <person name="Srivastava M."/>
            <person name="Hellsten U."/>
            <person name="Dirks B."/>
            <person name="Chapman J."/>
            <person name="Salamov A."/>
            <person name="Terry A."/>
            <person name="Shapiro H."/>
            <person name="Lindquist E."/>
            <person name="Kapitonov V.V."/>
            <person name="Jurka J."/>
            <person name="Genikhovich G."/>
            <person name="Grigoriev I.V."/>
            <person name="Lucas S.M."/>
            <person name="Steele R.E."/>
            <person name="Finnerty J.R."/>
            <person name="Technau U."/>
            <person name="Martindale M.Q."/>
            <person name="Rokhsar D.S."/>
        </authorList>
    </citation>
    <scope>NUCLEOTIDE SEQUENCE [LARGE SCALE GENOMIC DNA]</scope>
    <source>
        <strain evidence="10">CH2 X CH6</strain>
    </source>
</reference>
<name>A7RGA9_NEMVE</name>
<organism evidence="9 10">
    <name type="scientific">Nematostella vectensis</name>
    <name type="common">Starlet sea anemone</name>
    <dbReference type="NCBI Taxonomy" id="45351"/>
    <lineage>
        <taxon>Eukaryota</taxon>
        <taxon>Metazoa</taxon>
        <taxon>Cnidaria</taxon>
        <taxon>Anthozoa</taxon>
        <taxon>Hexacorallia</taxon>
        <taxon>Actiniaria</taxon>
        <taxon>Edwardsiidae</taxon>
        <taxon>Nematostella</taxon>
    </lineage>
</organism>
<dbReference type="OMA" id="NSIWRIN"/>
<dbReference type="InterPro" id="IPR050778">
    <property type="entry name" value="Cueball_EGF_LRP_Nidogen"/>
</dbReference>
<feature type="domain" description="EGF-like" evidence="8">
    <location>
        <begin position="98"/>
        <end position="136"/>
    </location>
</feature>
<dbReference type="Gene3D" id="2.10.25.10">
    <property type="entry name" value="Laminin"/>
    <property type="match status" value="1"/>
</dbReference>